<feature type="transmembrane region" description="Helical" evidence="2">
    <location>
        <begin position="179"/>
        <end position="201"/>
    </location>
</feature>
<feature type="transmembrane region" description="Helical" evidence="2">
    <location>
        <begin position="592"/>
        <end position="617"/>
    </location>
</feature>
<comment type="caution">
    <text evidence="3">The sequence shown here is derived from an EMBL/GenBank/DDBJ whole genome shotgun (WGS) entry which is preliminary data.</text>
</comment>
<accession>A0ABN9UUF8</accession>
<feature type="transmembrane region" description="Helical" evidence="2">
    <location>
        <begin position="41"/>
        <end position="61"/>
    </location>
</feature>
<evidence type="ECO:0000256" key="1">
    <source>
        <dbReference type="SAM" id="MobiDB-lite"/>
    </source>
</evidence>
<protein>
    <recommendedName>
        <fullName evidence="5">ADP,ATP carrier protein</fullName>
    </recommendedName>
</protein>
<feature type="transmembrane region" description="Helical" evidence="2">
    <location>
        <begin position="467"/>
        <end position="493"/>
    </location>
</feature>
<feature type="transmembrane region" description="Helical" evidence="2">
    <location>
        <begin position="508"/>
        <end position="526"/>
    </location>
</feature>
<evidence type="ECO:0000313" key="4">
    <source>
        <dbReference type="Proteomes" id="UP001189429"/>
    </source>
</evidence>
<feature type="region of interest" description="Disordered" evidence="1">
    <location>
        <begin position="777"/>
        <end position="813"/>
    </location>
</feature>
<feature type="transmembrane region" description="Helical" evidence="2">
    <location>
        <begin position="145"/>
        <end position="167"/>
    </location>
</feature>
<reference evidence="3" key="1">
    <citation type="submission" date="2023-10" db="EMBL/GenBank/DDBJ databases">
        <authorList>
            <person name="Chen Y."/>
            <person name="Shah S."/>
            <person name="Dougan E. K."/>
            <person name="Thang M."/>
            <person name="Chan C."/>
        </authorList>
    </citation>
    <scope>NUCLEOTIDE SEQUENCE [LARGE SCALE GENOMIC DNA]</scope>
</reference>
<feature type="transmembrane region" description="Helical" evidence="2">
    <location>
        <begin position="637"/>
        <end position="657"/>
    </location>
</feature>
<feature type="transmembrane region" description="Helical" evidence="2">
    <location>
        <begin position="352"/>
        <end position="371"/>
    </location>
</feature>
<feature type="transmembrane region" description="Helical" evidence="2">
    <location>
        <begin position="431"/>
        <end position="455"/>
    </location>
</feature>
<name>A0ABN9UUF8_9DINO</name>
<feature type="region of interest" description="Disordered" evidence="1">
    <location>
        <begin position="1"/>
        <end position="32"/>
    </location>
</feature>
<keyword evidence="2" id="KW-1133">Transmembrane helix</keyword>
<feature type="transmembrane region" description="Helical" evidence="2">
    <location>
        <begin position="87"/>
        <end position="106"/>
    </location>
</feature>
<keyword evidence="2" id="KW-0812">Transmembrane</keyword>
<feature type="transmembrane region" description="Helical" evidence="2">
    <location>
        <begin position="713"/>
        <end position="730"/>
    </location>
</feature>
<feature type="transmembrane region" description="Helical" evidence="2">
    <location>
        <begin position="273"/>
        <end position="294"/>
    </location>
</feature>
<sequence length="886" mass="96598">MLRAALEQAFECEESETQDSDDSDSSSTEDDAKAGSLRSTCFVFAAIFSTTAALDVGLVLLTSSMTDVGVWFYEFIADEETAMLGKWLRRFAFSGGGFCLALVYLLEMWRWNKSCLRVVFKAFIVLATIVFALGILFATPKFPEIPVFYGLFAIMFATRCWLVFVIAPMGVKRQSFHDGCALAYIVISVVLFGVWLAWLTWPYTYNNSAFSEQSSATFMEDGSQTGMKASWILWCSPAALALAHFIMGSFVFMRGRFGLHHQDPGSVDLGIEVKISVMVLAFLGFAGYIAAILGAHDATVGKLVLTYTGITFLLVFSYLARWVGLKSLERMAEENSALQTAAGIVANDWVKALVVLLGPPVLVVFVVVEWIHQCCRRRLQRCGVLDSKGGEVVEPIVGARRYACLTWEANVVLHEGGEFLFGDTTSVLTKAIYWAIGIVFMMAFGSTCIWMFLQWVNSKLAGIPRELCLLIMYVVVLLLFLFPPISGQIIYGFAATVVQPLYGYGNEFWTGIVVSSTLCLLGKLVATAIQMKCIGGPGANSVYVKRSIGVHTSFMKALRYVLTRPGCSPGKILILTFGQDFATSVLTGILDLALVPMLIGTLPVIVVIVPCCVAFAYTLRAGEDVTFEAQHRAIAGLNLVLSGIVAAAGNAGIVYYVQEALHAHHDELNREGSDWMADPLEPQVLASVEEAKREEQKWSNKTSWERLPRSMRVCLGVGLGLSTVTVYVMMQPVHRAFLKFELGDKISDLPGGTPLGAVTYPLGWLVVFFTTTLVPLPPARSSSPPSTSGASARSRPKTTARGTQGSERRLAGGGTLRPACCRQCSAWRRGARSPRCPIVVALLLVMILLLLLLLLLLLGLSSSSSSILKGKHPRKDGVVLDVSSAW</sequence>
<feature type="compositionally biased region" description="Acidic residues" evidence="1">
    <location>
        <begin position="10"/>
        <end position="29"/>
    </location>
</feature>
<gene>
    <name evidence="3" type="ORF">PCOR1329_LOCUS51806</name>
</gene>
<feature type="transmembrane region" description="Helical" evidence="2">
    <location>
        <begin position="231"/>
        <end position="252"/>
    </location>
</feature>
<keyword evidence="2" id="KW-0472">Membrane</keyword>
<feature type="transmembrane region" description="Helical" evidence="2">
    <location>
        <begin position="300"/>
        <end position="320"/>
    </location>
</feature>
<proteinExistence type="predicted"/>
<organism evidence="3 4">
    <name type="scientific">Prorocentrum cordatum</name>
    <dbReference type="NCBI Taxonomy" id="2364126"/>
    <lineage>
        <taxon>Eukaryota</taxon>
        <taxon>Sar</taxon>
        <taxon>Alveolata</taxon>
        <taxon>Dinophyceae</taxon>
        <taxon>Prorocentrales</taxon>
        <taxon>Prorocentraceae</taxon>
        <taxon>Prorocentrum</taxon>
    </lineage>
</organism>
<evidence type="ECO:0008006" key="5">
    <source>
        <dbReference type="Google" id="ProtNLM"/>
    </source>
</evidence>
<evidence type="ECO:0000313" key="3">
    <source>
        <dbReference type="EMBL" id="CAK0863732.1"/>
    </source>
</evidence>
<keyword evidence="4" id="KW-1185">Reference proteome</keyword>
<feature type="compositionally biased region" description="Low complexity" evidence="1">
    <location>
        <begin position="779"/>
        <end position="793"/>
    </location>
</feature>
<dbReference type="Proteomes" id="UP001189429">
    <property type="component" value="Unassembled WGS sequence"/>
</dbReference>
<feature type="transmembrane region" description="Helical" evidence="2">
    <location>
        <begin position="757"/>
        <end position="776"/>
    </location>
</feature>
<dbReference type="EMBL" id="CAUYUJ010016292">
    <property type="protein sequence ID" value="CAK0863732.1"/>
    <property type="molecule type" value="Genomic_DNA"/>
</dbReference>
<feature type="transmembrane region" description="Helical" evidence="2">
    <location>
        <begin position="118"/>
        <end position="139"/>
    </location>
</feature>
<evidence type="ECO:0000256" key="2">
    <source>
        <dbReference type="SAM" id="Phobius"/>
    </source>
</evidence>
<feature type="transmembrane region" description="Helical" evidence="2">
    <location>
        <begin position="838"/>
        <end position="860"/>
    </location>
</feature>